<accession>A0A250X3Y5</accession>
<feature type="region of interest" description="Disordered" evidence="2">
    <location>
        <begin position="113"/>
        <end position="132"/>
    </location>
</feature>
<feature type="domain" description="DUF4378" evidence="3">
    <location>
        <begin position="2877"/>
        <end position="3018"/>
    </location>
</feature>
<keyword evidence="5" id="KW-1185">Reference proteome</keyword>
<feature type="compositionally biased region" description="Polar residues" evidence="2">
    <location>
        <begin position="1561"/>
        <end position="1580"/>
    </location>
</feature>
<feature type="coiled-coil region" evidence="1">
    <location>
        <begin position="1098"/>
        <end position="1136"/>
    </location>
</feature>
<feature type="compositionally biased region" description="Acidic residues" evidence="2">
    <location>
        <begin position="2802"/>
        <end position="2814"/>
    </location>
</feature>
<feature type="region of interest" description="Disordered" evidence="2">
    <location>
        <begin position="2076"/>
        <end position="2177"/>
    </location>
</feature>
<feature type="compositionally biased region" description="Acidic residues" evidence="2">
    <location>
        <begin position="2380"/>
        <end position="2389"/>
    </location>
</feature>
<feature type="compositionally biased region" description="Basic and acidic residues" evidence="2">
    <location>
        <begin position="1383"/>
        <end position="1399"/>
    </location>
</feature>
<feature type="compositionally biased region" description="Basic and acidic residues" evidence="2">
    <location>
        <begin position="2739"/>
        <end position="2748"/>
    </location>
</feature>
<feature type="compositionally biased region" description="Low complexity" evidence="2">
    <location>
        <begin position="2120"/>
        <end position="2131"/>
    </location>
</feature>
<feature type="compositionally biased region" description="Low complexity" evidence="2">
    <location>
        <begin position="2048"/>
        <end position="2062"/>
    </location>
</feature>
<feature type="compositionally biased region" description="Basic and acidic residues" evidence="2">
    <location>
        <begin position="715"/>
        <end position="729"/>
    </location>
</feature>
<feature type="coiled-coil region" evidence="1">
    <location>
        <begin position="1415"/>
        <end position="1464"/>
    </location>
</feature>
<dbReference type="InterPro" id="IPR025486">
    <property type="entry name" value="DUF4378"/>
</dbReference>
<name>A0A250X3Y5_9CHLO</name>
<feature type="compositionally biased region" description="Polar residues" evidence="2">
    <location>
        <begin position="2751"/>
        <end position="2769"/>
    </location>
</feature>
<dbReference type="OrthoDB" id="540727at2759"/>
<evidence type="ECO:0000259" key="3">
    <source>
        <dbReference type="Pfam" id="PF14309"/>
    </source>
</evidence>
<feature type="compositionally biased region" description="Basic and acidic residues" evidence="2">
    <location>
        <begin position="2431"/>
        <end position="2441"/>
    </location>
</feature>
<feature type="compositionally biased region" description="Polar residues" evidence="2">
    <location>
        <begin position="599"/>
        <end position="612"/>
    </location>
</feature>
<feature type="region of interest" description="Disordered" evidence="2">
    <location>
        <begin position="452"/>
        <end position="475"/>
    </location>
</feature>
<feature type="compositionally biased region" description="Polar residues" evidence="2">
    <location>
        <begin position="2285"/>
        <end position="2295"/>
    </location>
</feature>
<feature type="compositionally biased region" description="Basic and acidic residues" evidence="2">
    <location>
        <begin position="1988"/>
        <end position="1997"/>
    </location>
</feature>
<feature type="compositionally biased region" description="Polar residues" evidence="2">
    <location>
        <begin position="1842"/>
        <end position="1852"/>
    </location>
</feature>
<feature type="region of interest" description="Disordered" evidence="2">
    <location>
        <begin position="18"/>
        <end position="86"/>
    </location>
</feature>
<dbReference type="EMBL" id="BEGY01000027">
    <property type="protein sequence ID" value="GAX77766.1"/>
    <property type="molecule type" value="Genomic_DNA"/>
</dbReference>
<feature type="region of interest" description="Disordered" evidence="2">
    <location>
        <begin position="578"/>
        <end position="612"/>
    </location>
</feature>
<feature type="compositionally biased region" description="Low complexity" evidence="2">
    <location>
        <begin position="452"/>
        <end position="463"/>
    </location>
</feature>
<dbReference type="STRING" id="1157962.A0A250X3Y5"/>
<feature type="region of interest" description="Disordered" evidence="2">
    <location>
        <begin position="1559"/>
        <end position="1591"/>
    </location>
</feature>
<evidence type="ECO:0000313" key="4">
    <source>
        <dbReference type="EMBL" id="GAX77766.1"/>
    </source>
</evidence>
<reference evidence="4 5" key="1">
    <citation type="submission" date="2017-08" db="EMBL/GenBank/DDBJ databases">
        <title>Acidophilic green algal genome provides insights into adaptation to an acidic environment.</title>
        <authorList>
            <person name="Hirooka S."/>
            <person name="Hirose Y."/>
            <person name="Kanesaki Y."/>
            <person name="Higuchi S."/>
            <person name="Fujiwara T."/>
            <person name="Onuma R."/>
            <person name="Era A."/>
            <person name="Ohbayashi R."/>
            <person name="Uzuka A."/>
            <person name="Nozaki H."/>
            <person name="Yoshikawa H."/>
            <person name="Miyagishima S.Y."/>
        </authorList>
    </citation>
    <scope>NUCLEOTIDE SEQUENCE [LARGE SCALE GENOMIC DNA]</scope>
    <source>
        <strain evidence="4 5">NIES-2499</strain>
    </source>
</reference>
<feature type="region of interest" description="Disordered" evidence="2">
    <location>
        <begin position="2735"/>
        <end position="2814"/>
    </location>
</feature>
<feature type="region of interest" description="Disordered" evidence="2">
    <location>
        <begin position="715"/>
        <end position="739"/>
    </location>
</feature>
<feature type="compositionally biased region" description="Pro residues" evidence="2">
    <location>
        <begin position="578"/>
        <end position="588"/>
    </location>
</feature>
<dbReference type="Proteomes" id="UP000232323">
    <property type="component" value="Unassembled WGS sequence"/>
</dbReference>
<feature type="compositionally biased region" description="Polar residues" evidence="2">
    <location>
        <begin position="1225"/>
        <end position="1236"/>
    </location>
</feature>
<feature type="compositionally biased region" description="Acidic residues" evidence="2">
    <location>
        <begin position="1900"/>
        <end position="1915"/>
    </location>
</feature>
<sequence>MFFIRVLKQKEALRHHAALKQQQQAGDAPSSRRLPSKKRKALTSTTGSSRLGSPNRPGYTHRPYGSRVLSPPQAPYPTRNVSPPSRAHREFMTAAAGIRAGVTSDFDGAHRTRVRKQKSTTSAPPAAASMSIGQEREDLKPDVLALKEVALEIVQRLRGVQKAVFGEKVDKETYSEGSATGLRMQEAEMSQEREAEATLLKKPRLSLDELNIPPGLSGRSAGIVDVVVPSAPSTSAVGQHLIAPIHIPTAPVPTHRTPHISFLKSGGDRREIELSSLPSSTAASLNLDHLPRYAASPDIDSDYESMDSQDAGFATLREWNKNRLDVNAITKREEQERMAEVRASYSATELKHHLELQPHKQSGAFVDRSSSLNTSLEASMEGPHPIPSDDTADLLNLNPAVQSCEDILQDFDNIRSPLRLHPTKGQMLSAAVQRYREQEVQENLGNRKQAWAAGAATAVSPSAMPRPPAPSRPHLQLLSSRSVSGELVRPAALQKHQGDKYNVINTLMRKKSPPPGAGHARSRGNNDAAPRLFVDRHRPITDSRTRGKVSTKGATLLLLPQGPASPGRTANLSAVLLVPPPTGSPPPLGDRRAPRMNKARSSNKSQDPTHQPSIAAAVAETQARMQLAHAGSRFSYLEPTGFSYLEPTGDRVASLGAAGELGTSLPPFVISLPLPPSTALVEGGREGPPARHNLSGPDDRCELEGLLGMDVEERGSRGEVHTPQGHEKQISGSNAANPQSRMAPWELEYKLQESFRKYEEVGAMEVEYEQLQQARGLAISQQAAKQMATELDRAWAVQQREEEAGQQLALQERRLEALATSMKQEIRSETQSHLIDVTNVFVQQLKSHRIAHAQVQTLPPGREAAVQVQPARDAGTQAARPATHEAAIQAVGDLPPGAALLTKGGSVLTASDTQYSEDGFCGEDSIEGRNARGMQLYGNSQVSRGGHRQSVSAAFDESIEEAVDEASGSVEEDVVREYERTDDEVGEERVSVGHLGASKTTSYSASFATEDPSVVLSVTNQPRGTQYDTSQVVASSLQKELSEDTGIVSGGDIAAVTSSRIMTESVESSRRDSGYETPVSTAGSVQETATPPLLGAFSEGYEELRRGMNDEIKRLKERLVNMQRVHERQKNKLQQQLVGPESITSAERTKLLASQALLKAQFRSGREEIHRQISAVKADLAKQKFHFLQLQMSSVAGPLTVHTEKKHRGQVSQAVEVTPTRHAPSKQQQRNLESTNSVGQAVLEESMGEGSQHSEPAFEGADQSIVEEDLFSRSVGSGTIGHRRVTSSLKEDVPEMYEGSGFSQHSASRDSQVVEEVYTDDFDQPRGSVLKREGNRKGVSPSTSSILDEEVQSRGRQQHSSRGGRRRPSRSMSASYDTIPDSQAERESEQDADDDHGSDLSRLSSELRVQQKVLLTELARKKKELAERVKRSQVLERKNRVTQLEKELADIQRALQEADEAEGVLLPIRTNRDQTFKGVYSSQQSTAISEDAELEEEHLPAITAEDSIQEEVVNRGIGIRQQAPSGSGAIVDDEQQHSAVFAASDNIEEEDIYSESFGSAAVTSSSVGRRNKPSNNTTDSLGEGGSSAGVSELEAEYSRKIAALKRDLERKRKQALELQFQQEEAKIAAEMKSLDAAISASSTALQRQKQASASLQLKPSSKGLPPLPPSSKVSIPSEQKGSAAVRSQQFNASGSSIASGYSEDIEEEGAQAESGDVEDEASGNFPQRHTSLPSVEYSSVILEEEASGTRSVVRSIQEAGTPLRYSSEVVEEEEEEIPGLGMRINAAGTDSSSTDPTQYSSGVEDEAAISGLDRSSSVTAVSGFSTQQGHSGSTVGGGSGTIVESNARSRSTVEYSSEVFEESVPEEEEEEDNGDPLSLIRSASELIEVGKATVLASEVADVESDTAEGLEDSEVSDPSASIEYEEEEGGSNQGLGSQSAVPEEQEYESVEFEVVGSLRPSAGSVQETASAEEEVAEVEVTEEEVADRDDSKEERDVAISVEYSTPDIASSSKSAGSVMSESGDSGSGALGLILGVEELPGLGGNGEGYSLESEGLGSNGEGYSVQSEAVLSAGRTAPKSFAISVDEEEEASSEDVAENYSEKSVPVQSSLPDEDRKAVSGSGSDTEGTSDVALDVDVSYEEEEFEQEGSVLDEVAEGSIEYSEEGIHTSQSQAASTAEGLLALNPAASATVTTSPRDAIAAVEVLAKAGGIREEMLLDASDLGLENAEIELRDPEEVAGFECEGVEASEVQAVHHDQVDQNSESNVDEGSVDDLEEEGIDVHYSSDSLDASTRVPQPVSELPFSLPLPHTTAASELYTASFDRDEEEQKPHSSLLSHPVPASTEDSRAPAPSTQVLSIVSAEGSSDVYEEDEMEVPVEIEAEEEEDEGGALAMSQNDDEDSGELAALAAAFESGDLEDVGVDGEEDQAEDVLKSSGEELAHINNILPEASSLSKSQDDLQGDPPDLTEAPEESPLREAEKLVSSVIEGDGGFMKEIQGLFKVQESSTTLSTDGSTSPPIAKGDFEKEIEGLLQTPYAEVSAGDDQTLERVLQPLTDAHAHLGKSGLEMTSPDVKHGLAEGSEKELEGEYSIEFDEAAQSLGDELEMTDLQEEEDQGTRNIVAEEEDQGTRNIVAEEEDKGTRNIVDEEEDQGTRNIVAEEEPIVKPNSTPHLQASSAVEAVTEAVLQDLVHESVQAIVGVVGTQKLTSLAAASSKSASPGDETGCWASNTLRRTATSEVKEDADEKLQTPPHSQTGQGAGDLSTTQIKHSSDLPPLRGQQRYVPPAVEGSSSSSGSTGDSYGDEDLGWGEEGSLDDFSIDVSSLVVPQAEQVGIAKESEPKVKTSETYVCMYVKSVLDIFFGDGAEMPEVLMPGQEPLSLEGYLTLERPQGVAASEGATAGHSEAQVIAHKALYDAVNEALLTVYRECNRIQVLPWVRPIGFSQVIKPLPSPEDVRKRVEGQVLDWGRLRVDTDHDVEKILPLDAAEEERTWADTADEEAEIKLEVAEYIWDDLMSEIAQELVTVDRRMQRRRTGLGQSLMSEKSYRRMSGGG</sequence>
<proteinExistence type="predicted"/>
<feature type="compositionally biased region" description="Low complexity" evidence="2">
    <location>
        <begin position="2010"/>
        <end position="2022"/>
    </location>
</feature>
<feature type="compositionally biased region" description="Polar residues" evidence="2">
    <location>
        <begin position="730"/>
        <end position="739"/>
    </location>
</feature>
<feature type="compositionally biased region" description="Low complexity" evidence="2">
    <location>
        <begin position="42"/>
        <end position="53"/>
    </location>
</feature>
<feature type="region of interest" description="Disordered" evidence="2">
    <location>
        <begin position="2285"/>
        <end position="2355"/>
    </location>
</feature>
<feature type="compositionally biased region" description="Low complexity" evidence="2">
    <location>
        <begin position="119"/>
        <end position="131"/>
    </location>
</feature>
<comment type="caution">
    <text evidence="4">The sequence shown here is derived from an EMBL/GenBank/DDBJ whole genome shotgun (WGS) entry which is preliminary data.</text>
</comment>
<feature type="region of interest" description="Disordered" evidence="2">
    <location>
        <begin position="1649"/>
        <end position="1734"/>
    </location>
</feature>
<feature type="compositionally biased region" description="Polar residues" evidence="2">
    <location>
        <begin position="1788"/>
        <end position="1801"/>
    </location>
</feature>
<feature type="compositionally biased region" description="Acidic residues" evidence="2">
    <location>
        <begin position="1859"/>
        <end position="1874"/>
    </location>
</feature>
<feature type="compositionally biased region" description="Low complexity" evidence="2">
    <location>
        <begin position="1654"/>
        <end position="1677"/>
    </location>
</feature>
<feature type="region of interest" description="Disordered" evidence="2">
    <location>
        <begin position="509"/>
        <end position="548"/>
    </location>
</feature>
<feature type="region of interest" description="Disordered" evidence="2">
    <location>
        <begin position="2253"/>
        <end position="2272"/>
    </location>
</feature>
<feature type="compositionally biased region" description="Acidic residues" evidence="2">
    <location>
        <begin position="2138"/>
        <end position="2147"/>
    </location>
</feature>
<feature type="compositionally biased region" description="Acidic residues" evidence="2">
    <location>
        <begin position="1703"/>
        <end position="1721"/>
    </location>
</feature>
<organism evidence="4 5">
    <name type="scientific">Chlamydomonas eustigma</name>
    <dbReference type="NCBI Taxonomy" id="1157962"/>
    <lineage>
        <taxon>Eukaryota</taxon>
        <taxon>Viridiplantae</taxon>
        <taxon>Chlorophyta</taxon>
        <taxon>core chlorophytes</taxon>
        <taxon>Chlorophyceae</taxon>
        <taxon>CS clade</taxon>
        <taxon>Chlamydomonadales</taxon>
        <taxon>Chlamydomonadaceae</taxon>
        <taxon>Chlamydomonas</taxon>
    </lineage>
</organism>
<feature type="region of interest" description="Disordered" evidence="2">
    <location>
        <begin position="1206"/>
        <end position="1236"/>
    </location>
</feature>
<dbReference type="Pfam" id="PF14309">
    <property type="entry name" value="DUF4378"/>
    <property type="match status" value="1"/>
</dbReference>
<feature type="region of interest" description="Disordered" evidence="2">
    <location>
        <begin position="1900"/>
        <end position="2028"/>
    </location>
</feature>
<feature type="region of interest" description="Disordered" evidence="2">
    <location>
        <begin position="1064"/>
        <end position="1084"/>
    </location>
</feature>
<feature type="compositionally biased region" description="Polar residues" evidence="2">
    <location>
        <begin position="1813"/>
        <end position="1824"/>
    </location>
</feature>
<feature type="region of interest" description="Disordered" evidence="2">
    <location>
        <begin position="2564"/>
        <end position="2584"/>
    </location>
</feature>
<feature type="compositionally biased region" description="Low complexity" evidence="2">
    <location>
        <begin position="2790"/>
        <end position="2801"/>
    </location>
</feature>
<feature type="compositionally biased region" description="Acidic residues" evidence="2">
    <location>
        <begin position="2415"/>
        <end position="2430"/>
    </location>
</feature>
<protein>
    <recommendedName>
        <fullName evidence="3">DUF4378 domain-containing protein</fullName>
    </recommendedName>
</protein>
<feature type="compositionally biased region" description="Basic residues" evidence="2">
    <location>
        <begin position="1356"/>
        <end position="1369"/>
    </location>
</feature>
<feature type="region of interest" description="Disordered" evidence="2">
    <location>
        <begin position="2380"/>
        <end position="2479"/>
    </location>
</feature>
<feature type="region of interest" description="Disordered" evidence="2">
    <location>
        <begin position="1319"/>
        <end position="1404"/>
    </location>
</feature>
<evidence type="ECO:0000313" key="5">
    <source>
        <dbReference type="Proteomes" id="UP000232323"/>
    </source>
</evidence>
<feature type="region of interest" description="Disordered" evidence="2">
    <location>
        <begin position="1762"/>
        <end position="1879"/>
    </location>
</feature>
<evidence type="ECO:0000256" key="2">
    <source>
        <dbReference type="SAM" id="MobiDB-lite"/>
    </source>
</evidence>
<gene>
    <name evidence="4" type="ORF">CEUSTIGMA_g5209.t1</name>
</gene>
<feature type="compositionally biased region" description="Acidic residues" evidence="2">
    <location>
        <begin position="1970"/>
        <end position="1987"/>
    </location>
</feature>
<keyword evidence="1" id="KW-0175">Coiled coil</keyword>
<feature type="compositionally biased region" description="Polar residues" evidence="2">
    <location>
        <begin position="1685"/>
        <end position="1699"/>
    </location>
</feature>
<feature type="region of interest" description="Disordered" evidence="2">
    <location>
        <begin position="2041"/>
        <end position="2062"/>
    </location>
</feature>
<feature type="compositionally biased region" description="Polar residues" evidence="2">
    <location>
        <begin position="1724"/>
        <end position="1734"/>
    </location>
</feature>
<feature type="compositionally biased region" description="Acidic residues" evidence="2">
    <location>
        <begin position="2085"/>
        <end position="2097"/>
    </location>
</feature>
<feature type="compositionally biased region" description="Basic and acidic residues" evidence="2">
    <location>
        <begin position="533"/>
        <end position="545"/>
    </location>
</feature>
<evidence type="ECO:0000256" key="1">
    <source>
        <dbReference type="SAM" id="Coils"/>
    </source>
</evidence>
<feature type="coiled-coil region" evidence="1">
    <location>
        <begin position="1594"/>
        <end position="1633"/>
    </location>
</feature>
<feature type="compositionally biased region" description="Basic and acidic residues" evidence="2">
    <location>
        <begin position="2573"/>
        <end position="2584"/>
    </location>
</feature>
<feature type="region of interest" description="Disordered" evidence="2">
    <location>
        <begin position="3035"/>
        <end position="3054"/>
    </location>
</feature>